<dbReference type="EMBL" id="GBXM01098597">
    <property type="protein sequence ID" value="JAH09980.1"/>
    <property type="molecule type" value="Transcribed_RNA"/>
</dbReference>
<evidence type="ECO:0000313" key="1">
    <source>
        <dbReference type="EMBL" id="JAH09980.1"/>
    </source>
</evidence>
<protein>
    <submittedName>
        <fullName evidence="1">Uncharacterized protein</fullName>
    </submittedName>
</protein>
<proteinExistence type="predicted"/>
<reference evidence="1" key="1">
    <citation type="submission" date="2014-11" db="EMBL/GenBank/DDBJ databases">
        <authorList>
            <person name="Amaro Gonzalez C."/>
        </authorList>
    </citation>
    <scope>NUCLEOTIDE SEQUENCE</scope>
</reference>
<accession>A0A0E9Q0X7</accession>
<organism evidence="1">
    <name type="scientific">Anguilla anguilla</name>
    <name type="common">European freshwater eel</name>
    <name type="synonym">Muraena anguilla</name>
    <dbReference type="NCBI Taxonomy" id="7936"/>
    <lineage>
        <taxon>Eukaryota</taxon>
        <taxon>Metazoa</taxon>
        <taxon>Chordata</taxon>
        <taxon>Craniata</taxon>
        <taxon>Vertebrata</taxon>
        <taxon>Euteleostomi</taxon>
        <taxon>Actinopterygii</taxon>
        <taxon>Neopterygii</taxon>
        <taxon>Teleostei</taxon>
        <taxon>Anguilliformes</taxon>
        <taxon>Anguillidae</taxon>
        <taxon>Anguilla</taxon>
    </lineage>
</organism>
<dbReference type="AlphaFoldDB" id="A0A0E9Q0X7"/>
<reference evidence="1" key="2">
    <citation type="journal article" date="2015" name="Fish Shellfish Immunol.">
        <title>Early steps in the European eel (Anguilla anguilla)-Vibrio vulnificus interaction in the gills: Role of the RtxA13 toxin.</title>
        <authorList>
            <person name="Callol A."/>
            <person name="Pajuelo D."/>
            <person name="Ebbesson L."/>
            <person name="Teles M."/>
            <person name="MacKenzie S."/>
            <person name="Amaro C."/>
        </authorList>
    </citation>
    <scope>NUCLEOTIDE SEQUENCE</scope>
</reference>
<name>A0A0E9Q0X7_ANGAN</name>
<sequence>MCSTVKVTYIDKTKIKNLLIYRLGSLDRE</sequence>